<dbReference type="GO" id="GO:0055130">
    <property type="term" value="P:D-alanine catabolic process"/>
    <property type="evidence" value="ECO:0007669"/>
    <property type="project" value="TreeGrafter"/>
</dbReference>
<dbReference type="InterPro" id="IPR006076">
    <property type="entry name" value="FAD-dep_OxRdtase"/>
</dbReference>
<feature type="compositionally biased region" description="Low complexity" evidence="3">
    <location>
        <begin position="1"/>
        <end position="16"/>
    </location>
</feature>
<dbReference type="GO" id="GO:0005737">
    <property type="term" value="C:cytoplasm"/>
    <property type="evidence" value="ECO:0007669"/>
    <property type="project" value="TreeGrafter"/>
</dbReference>
<organism evidence="5 6">
    <name type="scientific">Paracidovorax cattleyae</name>
    <dbReference type="NCBI Taxonomy" id="80868"/>
    <lineage>
        <taxon>Bacteria</taxon>
        <taxon>Pseudomonadati</taxon>
        <taxon>Pseudomonadota</taxon>
        <taxon>Betaproteobacteria</taxon>
        <taxon>Burkholderiales</taxon>
        <taxon>Comamonadaceae</taxon>
        <taxon>Paracidovorax</taxon>
    </lineage>
</organism>
<dbReference type="AlphaFoldDB" id="A0A1H0PPI3"/>
<evidence type="ECO:0000259" key="4">
    <source>
        <dbReference type="Pfam" id="PF01266"/>
    </source>
</evidence>
<feature type="region of interest" description="Disordered" evidence="3">
    <location>
        <begin position="1"/>
        <end position="27"/>
    </location>
</feature>
<evidence type="ECO:0000256" key="1">
    <source>
        <dbReference type="ARBA" id="ARBA00009410"/>
    </source>
</evidence>
<dbReference type="PANTHER" id="PTHR13847">
    <property type="entry name" value="SARCOSINE DEHYDROGENASE-RELATED"/>
    <property type="match status" value="1"/>
</dbReference>
<dbReference type="SUPFAM" id="SSF51905">
    <property type="entry name" value="FAD/NAD(P)-binding domain"/>
    <property type="match status" value="1"/>
</dbReference>
<evidence type="ECO:0000256" key="3">
    <source>
        <dbReference type="SAM" id="MobiDB-lite"/>
    </source>
</evidence>
<dbReference type="GO" id="GO:0005886">
    <property type="term" value="C:plasma membrane"/>
    <property type="evidence" value="ECO:0007669"/>
    <property type="project" value="TreeGrafter"/>
</dbReference>
<dbReference type="GO" id="GO:0008718">
    <property type="term" value="F:D-amino-acid dehydrogenase activity"/>
    <property type="evidence" value="ECO:0007669"/>
    <property type="project" value="TreeGrafter"/>
</dbReference>
<protein>
    <submittedName>
        <fullName evidence="5">Glycine/D-amino acid oxidase</fullName>
    </submittedName>
</protein>
<dbReference type="InterPro" id="IPR036188">
    <property type="entry name" value="FAD/NAD-bd_sf"/>
</dbReference>
<dbReference type="PANTHER" id="PTHR13847:SF280">
    <property type="entry name" value="D-AMINO ACID DEHYDROGENASE"/>
    <property type="match status" value="1"/>
</dbReference>
<dbReference type="EMBL" id="FNJL01000007">
    <property type="protein sequence ID" value="SDP07017.1"/>
    <property type="molecule type" value="Genomic_DNA"/>
</dbReference>
<dbReference type="Proteomes" id="UP000199317">
    <property type="component" value="Unassembled WGS sequence"/>
</dbReference>
<proteinExistence type="inferred from homology"/>
<dbReference type="Pfam" id="PF01266">
    <property type="entry name" value="DAO"/>
    <property type="match status" value="1"/>
</dbReference>
<evidence type="ECO:0000313" key="5">
    <source>
        <dbReference type="EMBL" id="SDP07017.1"/>
    </source>
</evidence>
<comment type="similarity">
    <text evidence="1">Belongs to the DadA oxidoreductase family.</text>
</comment>
<sequence length="466" mass="49807">MTTAPLPRRPAPSLRSVPTEKRDPSMQQPLRLIETSSLLPTSADAVVIGGGIIGVFTAYYLARRGMSVALVEKGLIGAEQSSRNWGWCRQQNRDARELPMATKSLELWEQFAAESGEDTGFRRCGLFYLSNDEAELDRWARWGVFAKSAGVVTHMLGSEEATRRGSATGRPWKGGVLSPSDGTADPAKAAPAAATAFMKLGGTVHQNCAARGIELQGGRVSGVVTEAGTIRTRTAIYAGGAWASSFCRQLGIRFPQATVRQSIVRVSAVAEALPDTLHTAGVSVTRRSDGSYTLAISGRGRVDPTPQLLRFAPQFIPMFAKRWRNVFPGGLEGIRGGHETLGRWRLDAPTPMERMRVLDPKADPAAVRETHLRAVALLPALREAGIANAWAGFVDSTPDGVPGIGEVQGIPGFILAAGFSGHGFGIGPGAGHLIADLASGDTPIFDPRPYDPERFKKSAWGQVADF</sequence>
<feature type="domain" description="FAD dependent oxidoreductase" evidence="4">
    <location>
        <begin position="44"/>
        <end position="437"/>
    </location>
</feature>
<feature type="region of interest" description="Disordered" evidence="3">
    <location>
        <begin position="162"/>
        <end position="188"/>
    </location>
</feature>
<dbReference type="Gene3D" id="3.30.9.10">
    <property type="entry name" value="D-Amino Acid Oxidase, subunit A, domain 2"/>
    <property type="match status" value="2"/>
</dbReference>
<reference evidence="6" key="1">
    <citation type="submission" date="2016-10" db="EMBL/GenBank/DDBJ databases">
        <authorList>
            <person name="Varghese N."/>
            <person name="Submissions S."/>
        </authorList>
    </citation>
    <scope>NUCLEOTIDE SEQUENCE [LARGE SCALE GENOMIC DNA]</scope>
    <source>
        <strain evidence="6">DSM 17101</strain>
    </source>
</reference>
<keyword evidence="2" id="KW-0560">Oxidoreductase</keyword>
<gene>
    <name evidence="5" type="ORF">SAMN04489708_1074</name>
</gene>
<evidence type="ECO:0000313" key="6">
    <source>
        <dbReference type="Proteomes" id="UP000199317"/>
    </source>
</evidence>
<name>A0A1H0PPI3_9BURK</name>
<accession>A0A1H0PPI3</accession>
<dbReference type="Gene3D" id="3.50.50.60">
    <property type="entry name" value="FAD/NAD(P)-binding domain"/>
    <property type="match status" value="2"/>
</dbReference>
<evidence type="ECO:0000256" key="2">
    <source>
        <dbReference type="ARBA" id="ARBA00023002"/>
    </source>
</evidence>
<keyword evidence="6" id="KW-1185">Reference proteome</keyword>